<gene>
    <name evidence="2" type="ORF">GJ744_012007</name>
</gene>
<dbReference type="SUPFAM" id="SSF48403">
    <property type="entry name" value="Ankyrin repeat"/>
    <property type="match status" value="1"/>
</dbReference>
<feature type="repeat" description="ANK" evidence="1">
    <location>
        <begin position="54"/>
        <end position="86"/>
    </location>
</feature>
<dbReference type="EMBL" id="JAACFV010000009">
    <property type="protein sequence ID" value="KAF7512904.1"/>
    <property type="molecule type" value="Genomic_DNA"/>
</dbReference>
<proteinExistence type="predicted"/>
<dbReference type="OrthoDB" id="366390at2759"/>
<evidence type="ECO:0000313" key="2">
    <source>
        <dbReference type="EMBL" id="KAF7512904.1"/>
    </source>
</evidence>
<dbReference type="InterPro" id="IPR036770">
    <property type="entry name" value="Ankyrin_rpt-contain_sf"/>
</dbReference>
<keyword evidence="3" id="KW-1185">Reference proteome</keyword>
<name>A0A8H7E752_9EURO</name>
<dbReference type="Pfam" id="PF00023">
    <property type="entry name" value="Ank"/>
    <property type="match status" value="1"/>
</dbReference>
<evidence type="ECO:0000256" key="1">
    <source>
        <dbReference type="PROSITE-ProRule" id="PRU00023"/>
    </source>
</evidence>
<keyword evidence="1" id="KW-0040">ANK repeat</keyword>
<protein>
    <submittedName>
        <fullName evidence="2">Uncharacterized protein</fullName>
    </submittedName>
</protein>
<dbReference type="Proteomes" id="UP000606974">
    <property type="component" value="Unassembled WGS sequence"/>
</dbReference>
<dbReference type="InterPro" id="IPR002110">
    <property type="entry name" value="Ankyrin_rpt"/>
</dbReference>
<evidence type="ECO:0000313" key="3">
    <source>
        <dbReference type="Proteomes" id="UP000606974"/>
    </source>
</evidence>
<dbReference type="Gene3D" id="1.25.40.20">
    <property type="entry name" value="Ankyrin repeat-containing domain"/>
    <property type="match status" value="1"/>
</dbReference>
<reference evidence="2" key="1">
    <citation type="submission" date="2020-02" db="EMBL/GenBank/DDBJ databases">
        <authorList>
            <person name="Palmer J.M."/>
        </authorList>
    </citation>
    <scope>NUCLEOTIDE SEQUENCE</scope>
    <source>
        <strain evidence="2">EPUS1.4</strain>
        <tissue evidence="2">Thallus</tissue>
    </source>
</reference>
<dbReference type="PROSITE" id="PS50088">
    <property type="entry name" value="ANK_REPEAT"/>
    <property type="match status" value="1"/>
</dbReference>
<dbReference type="AlphaFoldDB" id="A0A8H7E752"/>
<sequence>MLCNAGADLKAQMAQLSSPLQSATFCGQKEAVRKLLSPGAKANEDDPYYRPGGTVGSSVQGAAMGGDIDLVQLLVNEGADINCNDGLAWYCSPGSAGGGQARDGDVLD</sequence>
<organism evidence="2 3">
    <name type="scientific">Endocarpon pusillum</name>
    <dbReference type="NCBI Taxonomy" id="364733"/>
    <lineage>
        <taxon>Eukaryota</taxon>
        <taxon>Fungi</taxon>
        <taxon>Dikarya</taxon>
        <taxon>Ascomycota</taxon>
        <taxon>Pezizomycotina</taxon>
        <taxon>Eurotiomycetes</taxon>
        <taxon>Chaetothyriomycetidae</taxon>
        <taxon>Verrucariales</taxon>
        <taxon>Verrucariaceae</taxon>
        <taxon>Endocarpon</taxon>
    </lineage>
</organism>
<comment type="caution">
    <text evidence="2">The sequence shown here is derived from an EMBL/GenBank/DDBJ whole genome shotgun (WGS) entry which is preliminary data.</text>
</comment>
<accession>A0A8H7E752</accession>